<accession>A0A481YQW2</accession>
<feature type="compositionally biased region" description="Basic and acidic residues" evidence="1">
    <location>
        <begin position="29"/>
        <end position="48"/>
    </location>
</feature>
<evidence type="ECO:0000256" key="1">
    <source>
        <dbReference type="SAM" id="MobiDB-lite"/>
    </source>
</evidence>
<organism evidence="2">
    <name type="scientific">Marseillevirus LCMAC101</name>
    <dbReference type="NCBI Taxonomy" id="2506602"/>
    <lineage>
        <taxon>Viruses</taxon>
        <taxon>Varidnaviria</taxon>
        <taxon>Bamfordvirae</taxon>
        <taxon>Nucleocytoviricota</taxon>
        <taxon>Megaviricetes</taxon>
        <taxon>Pimascovirales</taxon>
        <taxon>Pimascovirales incertae sedis</taxon>
        <taxon>Marseilleviridae</taxon>
    </lineage>
</organism>
<dbReference type="EMBL" id="MK500327">
    <property type="protein sequence ID" value="QBK85611.1"/>
    <property type="molecule type" value="Genomic_DNA"/>
</dbReference>
<proteinExistence type="predicted"/>
<reference evidence="2" key="1">
    <citation type="journal article" date="2019" name="MBio">
        <title>Virus Genomes from Deep Sea Sediments Expand the Ocean Megavirome and Support Independent Origins of Viral Gigantism.</title>
        <authorList>
            <person name="Backstrom D."/>
            <person name="Yutin N."/>
            <person name="Jorgensen S.L."/>
            <person name="Dharamshi J."/>
            <person name="Homa F."/>
            <person name="Zaremba-Niedwiedzka K."/>
            <person name="Spang A."/>
            <person name="Wolf Y.I."/>
            <person name="Koonin E.V."/>
            <person name="Ettema T.J."/>
        </authorList>
    </citation>
    <scope>NUCLEOTIDE SEQUENCE</scope>
</reference>
<gene>
    <name evidence="2" type="ORF">LCMAC101_02060</name>
</gene>
<name>A0A481YQW2_9VIRU</name>
<sequence>MFNYIKTSVFLYKDYICYLIGMVQHKRKRDESEETPPKESRRSKRLREQTETILVKEQTVDWNKWVSASSTRNYMLRDPLCDWLKYHYTSYVMKNPSQTKDVLRAVSDNRSPNSFTEYILEQGRVFESHVIKLICKKFQDLLVDIGSELNSRSPEKVQETLDAMNKGVPFIHSGLLHNSDDRTYGIPDLLVRSDWINDLVLIKPLNSPYEQVPAPKLKDVHYPNRPPKYHYLVVDIKFSTLYLRCDSLHILNCGSFPAYKAQLYIYNQALAKVQGYDPKKAYILGRKWKFSAKGETYKGTSCFDRLGIIDYGTIDKDYIEKTAEAVEWVREVRDDDAGQWNITRLPLERPELYPNMCNSHDYPWGTIKKKMANEIKELTSIWMIGTKHRQQAHKKGIYKWTDPKCTIEALGFNSGFTSNIITKILEMNQPHQKTTSLVKPEIIENNFKGWQQPNVLEFYVDFETLNDVLTDFEDLPEVKNTSLIFMIGVGYMEPMTEKWVYKNFTIKGLTLREEERICREFSEYIRSESSFYDVTNPLCVHWSHAEDTFWNGAVERHPNCSDEWQSWEWNWFDLLQVFKEEPIIIKDCLTFRLKDVACTLQKHGLISTSWDSNSSCLDGQGAMVGAWRAHKESQIRQVGLDSMPQMKEIAKYNRVDVKVLYEIISFLRTFHVK</sequence>
<evidence type="ECO:0000313" key="2">
    <source>
        <dbReference type="EMBL" id="QBK85611.1"/>
    </source>
</evidence>
<feature type="region of interest" description="Disordered" evidence="1">
    <location>
        <begin position="28"/>
        <end position="48"/>
    </location>
</feature>
<protein>
    <submittedName>
        <fullName evidence="2">Uncharacterized protein</fullName>
    </submittedName>
</protein>